<accession>A0A4C1VIN7</accession>
<name>A0A4C1VIN7_EUMVA</name>
<reference evidence="1 2" key="1">
    <citation type="journal article" date="2019" name="Commun. Biol.">
        <title>The bagworm genome reveals a unique fibroin gene that provides high tensile strength.</title>
        <authorList>
            <person name="Kono N."/>
            <person name="Nakamura H."/>
            <person name="Ohtoshi R."/>
            <person name="Tomita M."/>
            <person name="Numata K."/>
            <person name="Arakawa K."/>
        </authorList>
    </citation>
    <scope>NUCLEOTIDE SEQUENCE [LARGE SCALE GENOMIC DNA]</scope>
</reference>
<keyword evidence="2" id="KW-1185">Reference proteome</keyword>
<protein>
    <submittedName>
        <fullName evidence="1">Uncharacterized protein</fullName>
    </submittedName>
</protein>
<dbReference type="Proteomes" id="UP000299102">
    <property type="component" value="Unassembled WGS sequence"/>
</dbReference>
<evidence type="ECO:0000313" key="2">
    <source>
        <dbReference type="Proteomes" id="UP000299102"/>
    </source>
</evidence>
<dbReference type="EMBL" id="BGZK01000336">
    <property type="protein sequence ID" value="GBP37575.1"/>
    <property type="molecule type" value="Genomic_DNA"/>
</dbReference>
<dbReference type="AlphaFoldDB" id="A0A4C1VIN7"/>
<proteinExistence type="predicted"/>
<gene>
    <name evidence="1" type="ORF">EVAR_34610_1</name>
</gene>
<evidence type="ECO:0000313" key="1">
    <source>
        <dbReference type="EMBL" id="GBP37575.1"/>
    </source>
</evidence>
<sequence length="72" mass="8133">MQHATHRRPSNLFFHYESQSNQLNIDSKGLTAIPYIEERTKQSVSEVLVASASADFNNPDSHWISVVGFKCP</sequence>
<comment type="caution">
    <text evidence="1">The sequence shown here is derived from an EMBL/GenBank/DDBJ whole genome shotgun (WGS) entry which is preliminary data.</text>
</comment>
<organism evidence="1 2">
    <name type="scientific">Eumeta variegata</name>
    <name type="common">Bagworm moth</name>
    <name type="synonym">Eumeta japonica</name>
    <dbReference type="NCBI Taxonomy" id="151549"/>
    <lineage>
        <taxon>Eukaryota</taxon>
        <taxon>Metazoa</taxon>
        <taxon>Ecdysozoa</taxon>
        <taxon>Arthropoda</taxon>
        <taxon>Hexapoda</taxon>
        <taxon>Insecta</taxon>
        <taxon>Pterygota</taxon>
        <taxon>Neoptera</taxon>
        <taxon>Endopterygota</taxon>
        <taxon>Lepidoptera</taxon>
        <taxon>Glossata</taxon>
        <taxon>Ditrysia</taxon>
        <taxon>Tineoidea</taxon>
        <taxon>Psychidae</taxon>
        <taxon>Oiketicinae</taxon>
        <taxon>Eumeta</taxon>
    </lineage>
</organism>